<dbReference type="SUPFAM" id="SSF51182">
    <property type="entry name" value="RmlC-like cupins"/>
    <property type="match status" value="1"/>
</dbReference>
<reference evidence="2 3" key="1">
    <citation type="submission" date="2018-08" db="EMBL/GenBank/DDBJ databases">
        <title>Meiothermus granaticius genome AF-68 sequencing project.</title>
        <authorList>
            <person name="Da Costa M.S."/>
            <person name="Albuquerque L."/>
            <person name="Raposo P."/>
            <person name="Froufe H.J.C."/>
            <person name="Barroso C.S."/>
            <person name="Egas C."/>
        </authorList>
    </citation>
    <scope>NUCLEOTIDE SEQUENCE [LARGE SCALE GENOMIC DNA]</scope>
    <source>
        <strain evidence="2 3">AF-68</strain>
    </source>
</reference>
<gene>
    <name evidence="2" type="ORF">Mgrana_02306</name>
</gene>
<dbReference type="Proteomes" id="UP000266178">
    <property type="component" value="Unassembled WGS sequence"/>
</dbReference>
<dbReference type="Gene3D" id="2.60.120.10">
    <property type="entry name" value="Jelly Rolls"/>
    <property type="match status" value="1"/>
</dbReference>
<organism evidence="2 3">
    <name type="scientific">Meiothermus granaticius NBRC 107808</name>
    <dbReference type="NCBI Taxonomy" id="1227551"/>
    <lineage>
        <taxon>Bacteria</taxon>
        <taxon>Thermotogati</taxon>
        <taxon>Deinococcota</taxon>
        <taxon>Deinococci</taxon>
        <taxon>Thermales</taxon>
        <taxon>Thermaceae</taxon>
        <taxon>Meiothermus</taxon>
    </lineage>
</organism>
<comment type="caution">
    <text evidence="2">The sequence shown here is derived from an EMBL/GenBank/DDBJ whole genome shotgun (WGS) entry which is preliminary data.</text>
</comment>
<protein>
    <recommendedName>
        <fullName evidence="1">DUF985 domain-containing protein</fullName>
    </recommendedName>
</protein>
<accession>A0A399F811</accession>
<dbReference type="AlphaFoldDB" id="A0A399F811"/>
<keyword evidence="3" id="KW-1185">Reference proteome</keyword>
<sequence>MPNAAFWIERLGLEPHPEGGYYRQTYRSAETVSNLPPRYGGPRAFSTAIYFLLEQPQVSAFHRIASDEVWHFYQGDPLTVWMISPEGELSTLHLGPQLEAGQVFQGVVPAGYWFAATLAPSGRYALVGCTVAPGFEFADFELGQRERLVRLYPHHAELVRRLTPETSR</sequence>
<evidence type="ECO:0000313" key="2">
    <source>
        <dbReference type="EMBL" id="RIH91806.1"/>
    </source>
</evidence>
<dbReference type="RefSeq" id="WP_119357774.1">
    <property type="nucleotide sequence ID" value="NZ_BJXM01000016.1"/>
</dbReference>
<evidence type="ECO:0000313" key="3">
    <source>
        <dbReference type="Proteomes" id="UP000266178"/>
    </source>
</evidence>
<evidence type="ECO:0000259" key="1">
    <source>
        <dbReference type="Pfam" id="PF06172"/>
    </source>
</evidence>
<dbReference type="InterPro" id="IPR011051">
    <property type="entry name" value="RmlC_Cupin_sf"/>
</dbReference>
<dbReference type="CDD" id="cd06121">
    <property type="entry name" value="cupin_YML079wp"/>
    <property type="match status" value="1"/>
</dbReference>
<feature type="domain" description="DUF985" evidence="1">
    <location>
        <begin position="7"/>
        <end position="142"/>
    </location>
</feature>
<dbReference type="PANTHER" id="PTHR33387">
    <property type="entry name" value="RMLC-LIKE JELLY ROLL FOLD PROTEIN"/>
    <property type="match status" value="1"/>
</dbReference>
<dbReference type="InterPro" id="IPR014710">
    <property type="entry name" value="RmlC-like_jellyroll"/>
</dbReference>
<name>A0A399F811_9DEIN</name>
<dbReference type="OrthoDB" id="9798288at2"/>
<proteinExistence type="predicted"/>
<dbReference type="InterPro" id="IPR039935">
    <property type="entry name" value="YML079W-like"/>
</dbReference>
<dbReference type="PANTHER" id="PTHR33387:SF3">
    <property type="entry name" value="DUF985 DOMAIN-CONTAINING PROTEIN"/>
    <property type="match status" value="1"/>
</dbReference>
<dbReference type="Pfam" id="PF06172">
    <property type="entry name" value="Cupin_5"/>
    <property type="match status" value="1"/>
</dbReference>
<dbReference type="EMBL" id="QWLB01000032">
    <property type="protein sequence ID" value="RIH91806.1"/>
    <property type="molecule type" value="Genomic_DNA"/>
</dbReference>
<dbReference type="InterPro" id="IPR009327">
    <property type="entry name" value="Cupin_DUF985"/>
</dbReference>